<dbReference type="HAMAP" id="MF_00135">
    <property type="entry name" value="PRAI"/>
    <property type="match status" value="1"/>
</dbReference>
<dbReference type="PANTHER" id="PTHR42894:SF1">
    <property type="entry name" value="N-(5'-PHOSPHORIBOSYL)ANTHRANILATE ISOMERASE"/>
    <property type="match status" value="1"/>
</dbReference>
<comment type="similarity">
    <text evidence="9">Belongs to the TrpF family.</text>
</comment>
<evidence type="ECO:0000259" key="10">
    <source>
        <dbReference type="Pfam" id="PF00697"/>
    </source>
</evidence>
<comment type="catalytic activity">
    <reaction evidence="1 9">
        <text>N-(5-phospho-beta-D-ribosyl)anthranilate = 1-(2-carboxyphenylamino)-1-deoxy-D-ribulose 5-phosphate</text>
        <dbReference type="Rhea" id="RHEA:21540"/>
        <dbReference type="ChEBI" id="CHEBI:18277"/>
        <dbReference type="ChEBI" id="CHEBI:58613"/>
        <dbReference type="EC" id="5.3.1.24"/>
    </reaction>
</comment>
<accession>A0A5J4J2G9</accession>
<comment type="pathway">
    <text evidence="2 9">Amino-acid biosynthesis; L-tryptophan biosynthesis; L-tryptophan from chorismate: step 3/5.</text>
</comment>
<dbReference type="AlphaFoldDB" id="A0A5J4J2G9"/>
<comment type="caution">
    <text evidence="11">The sequence shown here is derived from an EMBL/GenBank/DDBJ whole genome shotgun (WGS) entry which is preliminary data.</text>
</comment>
<dbReference type="Proteomes" id="UP000326509">
    <property type="component" value="Unassembled WGS sequence"/>
</dbReference>
<dbReference type="InterPro" id="IPR044643">
    <property type="entry name" value="TrpF_fam"/>
</dbReference>
<evidence type="ECO:0000313" key="11">
    <source>
        <dbReference type="EMBL" id="GER59981.1"/>
    </source>
</evidence>
<dbReference type="Gene3D" id="3.20.20.70">
    <property type="entry name" value="Aldolase class I"/>
    <property type="match status" value="1"/>
</dbReference>
<evidence type="ECO:0000256" key="3">
    <source>
        <dbReference type="ARBA" id="ARBA00012572"/>
    </source>
</evidence>
<organism evidence="11 12">
    <name type="scientific">Patiriisocius marinus</name>
    <dbReference type="NCBI Taxonomy" id="1397112"/>
    <lineage>
        <taxon>Bacteria</taxon>
        <taxon>Pseudomonadati</taxon>
        <taxon>Bacteroidota</taxon>
        <taxon>Flavobacteriia</taxon>
        <taxon>Flavobacteriales</taxon>
        <taxon>Flavobacteriaceae</taxon>
        <taxon>Patiriisocius</taxon>
    </lineage>
</organism>
<reference evidence="11 12" key="1">
    <citation type="submission" date="2019-08" db="EMBL/GenBank/DDBJ databases">
        <title>Draft genome sequence of Ulvibacter marinus type strain NBRC 109484.</title>
        <authorList>
            <person name="Kawano K."/>
            <person name="Ushijima N."/>
            <person name="Kihara M."/>
            <person name="Itoh H."/>
        </authorList>
    </citation>
    <scope>NUCLEOTIDE SEQUENCE [LARGE SCALE GENOMIC DNA]</scope>
    <source>
        <strain evidence="11 12">NBRC 109484</strain>
    </source>
</reference>
<dbReference type="InterPro" id="IPR001240">
    <property type="entry name" value="PRAI_dom"/>
</dbReference>
<keyword evidence="12" id="KW-1185">Reference proteome</keyword>
<dbReference type="GO" id="GO:0000162">
    <property type="term" value="P:L-tryptophan biosynthetic process"/>
    <property type="evidence" value="ECO:0007669"/>
    <property type="project" value="UniProtKB-UniRule"/>
</dbReference>
<protein>
    <recommendedName>
        <fullName evidence="4 9">N-(5'-phosphoribosyl)anthranilate isomerase</fullName>
        <shortName evidence="9">PRAI</shortName>
        <ecNumber evidence="3 9">5.3.1.24</ecNumber>
    </recommendedName>
</protein>
<evidence type="ECO:0000256" key="9">
    <source>
        <dbReference type="HAMAP-Rule" id="MF_00135"/>
    </source>
</evidence>
<dbReference type="CDD" id="cd00405">
    <property type="entry name" value="PRAI"/>
    <property type="match status" value="1"/>
</dbReference>
<keyword evidence="5 9" id="KW-0028">Amino-acid biosynthesis</keyword>
<dbReference type="EMBL" id="BKCG01000005">
    <property type="protein sequence ID" value="GER59981.1"/>
    <property type="molecule type" value="Genomic_DNA"/>
</dbReference>
<proteinExistence type="inferred from homology"/>
<gene>
    <name evidence="9 11" type="primary">trpF</name>
    <name evidence="11" type="ORF">ULMA_20890</name>
</gene>
<evidence type="ECO:0000256" key="1">
    <source>
        <dbReference type="ARBA" id="ARBA00001164"/>
    </source>
</evidence>
<dbReference type="SUPFAM" id="SSF51366">
    <property type="entry name" value="Ribulose-phoshate binding barrel"/>
    <property type="match status" value="1"/>
</dbReference>
<dbReference type="RefSeq" id="WP_235904692.1">
    <property type="nucleotide sequence ID" value="NZ_BKCG01000005.1"/>
</dbReference>
<keyword evidence="7 9" id="KW-0057">Aromatic amino acid biosynthesis</keyword>
<dbReference type="PANTHER" id="PTHR42894">
    <property type="entry name" value="N-(5'-PHOSPHORIBOSYL)ANTHRANILATE ISOMERASE"/>
    <property type="match status" value="1"/>
</dbReference>
<evidence type="ECO:0000256" key="7">
    <source>
        <dbReference type="ARBA" id="ARBA00023141"/>
    </source>
</evidence>
<keyword evidence="8 9" id="KW-0413">Isomerase</keyword>
<keyword evidence="6 9" id="KW-0822">Tryptophan biosynthesis</keyword>
<dbReference type="Pfam" id="PF00697">
    <property type="entry name" value="PRAI"/>
    <property type="match status" value="1"/>
</dbReference>
<evidence type="ECO:0000256" key="5">
    <source>
        <dbReference type="ARBA" id="ARBA00022605"/>
    </source>
</evidence>
<dbReference type="InterPro" id="IPR013785">
    <property type="entry name" value="Aldolase_TIM"/>
</dbReference>
<dbReference type="EC" id="5.3.1.24" evidence="3 9"/>
<dbReference type="InterPro" id="IPR011060">
    <property type="entry name" value="RibuloseP-bd_barrel"/>
</dbReference>
<evidence type="ECO:0000256" key="8">
    <source>
        <dbReference type="ARBA" id="ARBA00023235"/>
    </source>
</evidence>
<evidence type="ECO:0000256" key="2">
    <source>
        <dbReference type="ARBA" id="ARBA00004664"/>
    </source>
</evidence>
<feature type="domain" description="N-(5'phosphoribosyl) anthranilate isomerase (PRAI)" evidence="10">
    <location>
        <begin position="8"/>
        <end position="213"/>
    </location>
</feature>
<name>A0A5J4J2G9_9FLAO</name>
<evidence type="ECO:0000256" key="4">
    <source>
        <dbReference type="ARBA" id="ARBA00022272"/>
    </source>
</evidence>
<evidence type="ECO:0000256" key="6">
    <source>
        <dbReference type="ARBA" id="ARBA00022822"/>
    </source>
</evidence>
<dbReference type="UniPathway" id="UPA00035">
    <property type="reaction ID" value="UER00042"/>
</dbReference>
<dbReference type="GO" id="GO:0004640">
    <property type="term" value="F:phosphoribosylanthranilate isomerase activity"/>
    <property type="evidence" value="ECO:0007669"/>
    <property type="project" value="UniProtKB-UniRule"/>
</dbReference>
<sequence length="216" mass="24378">MKKIKLKICGMKHNVAQVAALQPDYLGFIFFEKSPRNFDKEVLDIPNHIKRVGVFVDAPISFIIKQTIAFNLDVIQLHGDETVFLINEINKSLYNSRSKIQKPNGIDIWKVFSVGDDFDFGKLSEFENVVDKFLFDTKGNAKGGNGFAFDWSVLKNYPSNKPFILSGGISMENISEVKKLIEINLPIYGIDVNSKFEKSPGLKNISALKILIQQFA</sequence>
<evidence type="ECO:0000313" key="12">
    <source>
        <dbReference type="Proteomes" id="UP000326509"/>
    </source>
</evidence>